<dbReference type="PANTHER" id="PTHR11439:SF487">
    <property type="entry name" value="RNA-DIRECTED DNA POLYMERASE"/>
    <property type="match status" value="1"/>
</dbReference>
<organism evidence="2 3">
    <name type="scientific">Centaurea solstitialis</name>
    <name type="common">yellow star-thistle</name>
    <dbReference type="NCBI Taxonomy" id="347529"/>
    <lineage>
        <taxon>Eukaryota</taxon>
        <taxon>Viridiplantae</taxon>
        <taxon>Streptophyta</taxon>
        <taxon>Embryophyta</taxon>
        <taxon>Tracheophyta</taxon>
        <taxon>Spermatophyta</taxon>
        <taxon>Magnoliopsida</taxon>
        <taxon>eudicotyledons</taxon>
        <taxon>Gunneridae</taxon>
        <taxon>Pentapetalae</taxon>
        <taxon>asterids</taxon>
        <taxon>campanulids</taxon>
        <taxon>Asterales</taxon>
        <taxon>Asteraceae</taxon>
        <taxon>Carduoideae</taxon>
        <taxon>Cardueae</taxon>
        <taxon>Centaureinae</taxon>
        <taxon>Centaurea</taxon>
    </lineage>
</organism>
<dbReference type="InterPro" id="IPR013103">
    <property type="entry name" value="RVT_2"/>
</dbReference>
<name>A0AA38TEF7_9ASTR</name>
<dbReference type="PANTHER" id="PTHR11439">
    <property type="entry name" value="GAG-POL-RELATED RETROTRANSPOSON"/>
    <property type="match status" value="1"/>
</dbReference>
<dbReference type="SUPFAM" id="SSF56672">
    <property type="entry name" value="DNA/RNA polymerases"/>
    <property type="match status" value="1"/>
</dbReference>
<feature type="domain" description="Reverse transcriptase Ty1/copia-type" evidence="1">
    <location>
        <begin position="3"/>
        <end position="101"/>
    </location>
</feature>
<comment type="caution">
    <text evidence="2">The sequence shown here is derived from an EMBL/GenBank/DDBJ whole genome shotgun (WGS) entry which is preliminary data.</text>
</comment>
<sequence>MTRSSQDHSVFFRHQMGRRLILVVYVDDIIITGDDSSGISELKEFLQSQFQVIDLGRLRYFLGIEVSQSPQGILLSQRKYVLDMLMECGLLGCKPVESPMLTTGKLLPKDGSPMKDPERYRRLVGKLNYLTVTRPDISFPVSILSQFMSDPYTGHWDAALRVLRYLKATPGLGVLYSDQGHCRIGAFIEEGDGRISGFSDADWAGCPISRRLTTGYCVFIGGNLVSWKSKKQHIVSRSSVESEYRAMADVSCEMTWVKRLLKELGVDTNGLMRLYCDNQSAIHIAKNQVFHERTKHIEVDCHLIRDHVVGTQSNPPSILPVHVRTEHQLADIFTKPLRKPQIDFICSKLGMINIFAPT</sequence>
<gene>
    <name evidence="2" type="ORF">OSB04_017751</name>
</gene>
<dbReference type="Pfam" id="PF07727">
    <property type="entry name" value="RVT_2"/>
    <property type="match status" value="1"/>
</dbReference>
<dbReference type="CDD" id="cd09272">
    <property type="entry name" value="RNase_HI_RT_Ty1"/>
    <property type="match status" value="1"/>
</dbReference>
<dbReference type="Proteomes" id="UP001172457">
    <property type="component" value="Chromosome 4"/>
</dbReference>
<evidence type="ECO:0000313" key="3">
    <source>
        <dbReference type="Proteomes" id="UP001172457"/>
    </source>
</evidence>
<keyword evidence="3" id="KW-1185">Reference proteome</keyword>
<protein>
    <recommendedName>
        <fullName evidence="1">Reverse transcriptase Ty1/copia-type domain-containing protein</fullName>
    </recommendedName>
</protein>
<accession>A0AA38TEF7</accession>
<proteinExistence type="predicted"/>
<dbReference type="AlphaFoldDB" id="A0AA38TEF7"/>
<dbReference type="EMBL" id="JARYMX010000004">
    <property type="protein sequence ID" value="KAJ9553706.1"/>
    <property type="molecule type" value="Genomic_DNA"/>
</dbReference>
<reference evidence="2" key="1">
    <citation type="submission" date="2023-03" db="EMBL/GenBank/DDBJ databases">
        <title>Chromosome-scale reference genome and RAD-based genetic map of yellow starthistle (Centaurea solstitialis) reveal putative structural variation and QTLs associated with invader traits.</title>
        <authorList>
            <person name="Reatini B."/>
            <person name="Cang F.A."/>
            <person name="Jiang Q."/>
            <person name="Mckibben M.T.W."/>
            <person name="Barker M.S."/>
            <person name="Rieseberg L.H."/>
            <person name="Dlugosch K.M."/>
        </authorList>
    </citation>
    <scope>NUCLEOTIDE SEQUENCE</scope>
    <source>
        <strain evidence="2">CAN-66</strain>
        <tissue evidence="2">Leaf</tissue>
    </source>
</reference>
<evidence type="ECO:0000313" key="2">
    <source>
        <dbReference type="EMBL" id="KAJ9553706.1"/>
    </source>
</evidence>
<dbReference type="InterPro" id="IPR043502">
    <property type="entry name" value="DNA/RNA_pol_sf"/>
</dbReference>
<evidence type="ECO:0000259" key="1">
    <source>
        <dbReference type="Pfam" id="PF07727"/>
    </source>
</evidence>